<dbReference type="EMBL" id="SNXZ01000006">
    <property type="protein sequence ID" value="TDP93882.1"/>
    <property type="molecule type" value="Genomic_DNA"/>
</dbReference>
<dbReference type="AlphaFoldDB" id="A0A4R6S2S9"/>
<dbReference type="Pfam" id="PF00561">
    <property type="entry name" value="Abhydrolase_1"/>
    <property type="match status" value="1"/>
</dbReference>
<feature type="domain" description="AB hydrolase-1" evidence="1">
    <location>
        <begin position="34"/>
        <end position="294"/>
    </location>
</feature>
<gene>
    <name evidence="2" type="ORF">EV186_106276</name>
</gene>
<accession>A0A4R6S2S9</accession>
<dbReference type="PANTHER" id="PTHR43433">
    <property type="entry name" value="HYDROLASE, ALPHA/BETA FOLD FAMILY PROTEIN"/>
    <property type="match status" value="1"/>
</dbReference>
<dbReference type="PRINTS" id="PR00111">
    <property type="entry name" value="ABHYDROLASE"/>
</dbReference>
<name>A0A4R6S2S9_LABRH</name>
<comment type="caution">
    <text evidence="2">The sequence shown here is derived from an EMBL/GenBank/DDBJ whole genome shotgun (WGS) entry which is preliminary data.</text>
</comment>
<dbReference type="Gene3D" id="3.40.50.1820">
    <property type="entry name" value="alpha/beta hydrolase"/>
    <property type="match status" value="1"/>
</dbReference>
<dbReference type="InterPro" id="IPR000073">
    <property type="entry name" value="AB_hydrolase_1"/>
</dbReference>
<reference evidence="2 3" key="1">
    <citation type="submission" date="2019-03" db="EMBL/GenBank/DDBJ databases">
        <title>Genomic Encyclopedia of Type Strains, Phase IV (KMG-IV): sequencing the most valuable type-strain genomes for metagenomic binning, comparative biology and taxonomic classification.</title>
        <authorList>
            <person name="Goeker M."/>
        </authorList>
    </citation>
    <scope>NUCLEOTIDE SEQUENCE [LARGE SCALE GENOMIC DNA]</scope>
    <source>
        <strain evidence="2 3">DSM 45361</strain>
    </source>
</reference>
<proteinExistence type="predicted"/>
<dbReference type="GO" id="GO:0003824">
    <property type="term" value="F:catalytic activity"/>
    <property type="evidence" value="ECO:0007669"/>
    <property type="project" value="UniProtKB-ARBA"/>
</dbReference>
<dbReference type="PANTHER" id="PTHR43433:SF1">
    <property type="entry name" value="BLL5160 PROTEIN"/>
    <property type="match status" value="1"/>
</dbReference>
<dbReference type="Proteomes" id="UP000295444">
    <property type="component" value="Unassembled WGS sequence"/>
</dbReference>
<sequence length="307" mass="33357">MTSPNQVQTADYLMTSDGVRLAVCESGPPDAPVTVVLLHGWVNDMTVWDPVVERLGADLHVVRYDHRGHGKSDPAPHGTATIEQLGDDLAEVITQRVPRGKVVLAGHSMGGMTMMSLAQRHPDLVTERVVAAVFAATSSGKLGEVTFGLPRPVFNAVNKLDRRRRKPKVRTAAPRAAVQAAAKTNKTGKTNKIIANGVVRWLAFGPRPDRAAVRKTLAQMENTDQRSAGGFRRAFGTHELREALAHYAGAKTVVLAGELDRLTPLDHARTIAEATPGAELVIYPRTGHMLPYERTAELTAWIRRAAR</sequence>
<organism evidence="2 3">
    <name type="scientific">Labedaea rhizosphaerae</name>
    <dbReference type="NCBI Taxonomy" id="598644"/>
    <lineage>
        <taxon>Bacteria</taxon>
        <taxon>Bacillati</taxon>
        <taxon>Actinomycetota</taxon>
        <taxon>Actinomycetes</taxon>
        <taxon>Pseudonocardiales</taxon>
        <taxon>Pseudonocardiaceae</taxon>
        <taxon>Labedaea</taxon>
    </lineage>
</organism>
<protein>
    <submittedName>
        <fullName evidence="2">Pimeloyl-ACP methyl ester carboxylesterase</fullName>
    </submittedName>
</protein>
<evidence type="ECO:0000259" key="1">
    <source>
        <dbReference type="Pfam" id="PF00561"/>
    </source>
</evidence>
<dbReference type="SUPFAM" id="SSF53474">
    <property type="entry name" value="alpha/beta-Hydrolases"/>
    <property type="match status" value="1"/>
</dbReference>
<evidence type="ECO:0000313" key="3">
    <source>
        <dbReference type="Proteomes" id="UP000295444"/>
    </source>
</evidence>
<keyword evidence="3" id="KW-1185">Reference proteome</keyword>
<dbReference type="RefSeq" id="WP_243754364.1">
    <property type="nucleotide sequence ID" value="NZ_SNXZ01000006.1"/>
</dbReference>
<evidence type="ECO:0000313" key="2">
    <source>
        <dbReference type="EMBL" id="TDP93882.1"/>
    </source>
</evidence>
<dbReference type="InterPro" id="IPR029058">
    <property type="entry name" value="AB_hydrolase_fold"/>
</dbReference>
<dbReference type="InterPro" id="IPR050471">
    <property type="entry name" value="AB_hydrolase"/>
</dbReference>